<feature type="chain" id="PRO_5046472494" evidence="1">
    <location>
        <begin position="25"/>
        <end position="109"/>
    </location>
</feature>
<keyword evidence="1" id="KW-0732">Signal</keyword>
<comment type="caution">
    <text evidence="2">The sequence shown here is derived from an EMBL/GenBank/DDBJ whole genome shotgun (WGS) entry which is preliminary data.</text>
</comment>
<reference evidence="2 3" key="1">
    <citation type="journal article" date="2013" name="Antonie Van Leeuwenhoek">
        <title>Dongia rigui sp. nov., isolated from freshwater of a large wetland in Korea.</title>
        <authorList>
            <person name="Baik K.S."/>
            <person name="Hwang Y.M."/>
            <person name="Choi J.S."/>
            <person name="Kwon J."/>
            <person name="Seong C.N."/>
        </authorList>
    </citation>
    <scope>NUCLEOTIDE SEQUENCE [LARGE SCALE GENOMIC DNA]</scope>
    <source>
        <strain evidence="2 3">04SU4-P</strain>
    </source>
</reference>
<evidence type="ECO:0000256" key="1">
    <source>
        <dbReference type="SAM" id="SignalP"/>
    </source>
</evidence>
<organism evidence="2 3">
    <name type="scientific">Dongia rigui</name>
    <dbReference type="NCBI Taxonomy" id="940149"/>
    <lineage>
        <taxon>Bacteria</taxon>
        <taxon>Pseudomonadati</taxon>
        <taxon>Pseudomonadota</taxon>
        <taxon>Alphaproteobacteria</taxon>
        <taxon>Rhodospirillales</taxon>
        <taxon>Dongiaceae</taxon>
        <taxon>Dongia</taxon>
    </lineage>
</organism>
<dbReference type="Proteomes" id="UP001271769">
    <property type="component" value="Unassembled WGS sequence"/>
</dbReference>
<name>A0ABU5DZT2_9PROT</name>
<gene>
    <name evidence="2" type="ORF">SMD31_10895</name>
</gene>
<keyword evidence="3" id="KW-1185">Reference proteome</keyword>
<sequence length="109" mass="10852">MTRISHLIAGAALMLAVGSSAALAETGAAGDAVAVVSANLPAGVTLDNASERQLGSAVRRAVRAHPELSGAIVEDVTKAVPSNRKATVKKAVSAAKAPYARTTGRGGHL</sequence>
<feature type="signal peptide" evidence="1">
    <location>
        <begin position="1"/>
        <end position="24"/>
    </location>
</feature>
<proteinExistence type="predicted"/>
<dbReference type="RefSeq" id="WP_320500863.1">
    <property type="nucleotide sequence ID" value="NZ_JAXCLX010000001.1"/>
</dbReference>
<accession>A0ABU5DZT2</accession>
<protein>
    <submittedName>
        <fullName evidence="2">Uncharacterized protein</fullName>
    </submittedName>
</protein>
<dbReference type="EMBL" id="JAXCLX010000001">
    <property type="protein sequence ID" value="MDY0872435.1"/>
    <property type="molecule type" value="Genomic_DNA"/>
</dbReference>
<evidence type="ECO:0000313" key="3">
    <source>
        <dbReference type="Proteomes" id="UP001271769"/>
    </source>
</evidence>
<evidence type="ECO:0000313" key="2">
    <source>
        <dbReference type="EMBL" id="MDY0872435.1"/>
    </source>
</evidence>